<name>R9GVV9_9SPHI</name>
<gene>
    <name evidence="2" type="ORF">ADIARSV_1116</name>
</gene>
<dbReference type="SUPFAM" id="SSF109854">
    <property type="entry name" value="DinB/YfiT-like putative metalloenzymes"/>
    <property type="match status" value="1"/>
</dbReference>
<dbReference type="eggNOG" id="COG2318">
    <property type="taxonomic scope" value="Bacteria"/>
</dbReference>
<dbReference type="OrthoDB" id="9796039at2"/>
<dbReference type="Proteomes" id="UP000014174">
    <property type="component" value="Unassembled WGS sequence"/>
</dbReference>
<dbReference type="EMBL" id="AQPN01000043">
    <property type="protein sequence ID" value="EOR95803.1"/>
    <property type="molecule type" value="Genomic_DNA"/>
</dbReference>
<accession>R9GVV9</accession>
<organism evidence="2 3">
    <name type="scientific">Arcticibacter svalbardensis MN12-7</name>
    <dbReference type="NCBI Taxonomy" id="1150600"/>
    <lineage>
        <taxon>Bacteria</taxon>
        <taxon>Pseudomonadati</taxon>
        <taxon>Bacteroidota</taxon>
        <taxon>Sphingobacteriia</taxon>
        <taxon>Sphingobacteriales</taxon>
        <taxon>Sphingobacteriaceae</taxon>
        <taxon>Arcticibacter</taxon>
    </lineage>
</organism>
<dbReference type="AlphaFoldDB" id="R9GVV9"/>
<dbReference type="STRING" id="1150600.ADIARSV_1116"/>
<dbReference type="InterPro" id="IPR024775">
    <property type="entry name" value="DinB-like"/>
</dbReference>
<protein>
    <recommendedName>
        <fullName evidence="1">DinB-like domain-containing protein</fullName>
    </recommendedName>
</protein>
<dbReference type="Pfam" id="PF12867">
    <property type="entry name" value="DinB_2"/>
    <property type="match status" value="1"/>
</dbReference>
<dbReference type="RefSeq" id="WP_016194360.1">
    <property type="nucleotide sequence ID" value="NZ_AQPN01000043.1"/>
</dbReference>
<dbReference type="NCBIfam" id="NF009807">
    <property type="entry name" value="PRK13291.1"/>
    <property type="match status" value="1"/>
</dbReference>
<dbReference type="InterPro" id="IPR034660">
    <property type="entry name" value="DinB/YfiT-like"/>
</dbReference>
<proteinExistence type="predicted"/>
<dbReference type="PATRIC" id="fig|1150600.3.peg.1098"/>
<evidence type="ECO:0000313" key="2">
    <source>
        <dbReference type="EMBL" id="EOR95803.1"/>
    </source>
</evidence>
<evidence type="ECO:0000259" key="1">
    <source>
        <dbReference type="Pfam" id="PF12867"/>
    </source>
</evidence>
<keyword evidence="3" id="KW-1185">Reference proteome</keyword>
<reference evidence="2 3" key="1">
    <citation type="journal article" date="2013" name="Genome Announc.">
        <title>Draft Genome Sequence of Arcticibacter svalbardensis Strain MN12-7T, a Member of the Family Sphingobacteriaceae Isolated from an Arctic Soil Sample.</title>
        <authorList>
            <person name="Shivaji S."/>
            <person name="Ara S."/>
            <person name="Prasad S."/>
            <person name="Manasa B.P."/>
            <person name="Begum Z."/>
            <person name="Singh A."/>
            <person name="Kumar Pinnaka A."/>
        </authorList>
    </citation>
    <scope>NUCLEOTIDE SEQUENCE [LARGE SCALE GENOMIC DNA]</scope>
    <source>
        <strain evidence="2 3">MN12-7</strain>
    </source>
</reference>
<comment type="caution">
    <text evidence="2">The sequence shown here is derived from an EMBL/GenBank/DDBJ whole genome shotgun (WGS) entry which is preliminary data.</text>
</comment>
<dbReference type="Gene3D" id="1.20.120.450">
    <property type="entry name" value="dinb family like domain"/>
    <property type="match status" value="1"/>
</dbReference>
<feature type="domain" description="DinB-like" evidence="1">
    <location>
        <begin position="40"/>
        <end position="168"/>
    </location>
</feature>
<evidence type="ECO:0000313" key="3">
    <source>
        <dbReference type="Proteomes" id="UP000014174"/>
    </source>
</evidence>
<sequence length="177" mass="20937">MSLEQWTYPIGREEKSEKFSEELISNSISAIQALPGWLDVVIQNLDEHQLNTSYRPGGWTIIQVIHHLADSHMNAYIRLKLALTEDNPVIKPYDEKLWAELPDVKLVPVNVSITLLHALHIRWVQTLLSLEPSEWERSYYHPQSKETMTLWEMTAKYAWHSRHHMEQIRGLRDRMDW</sequence>